<feature type="domain" description="Protein kinase" evidence="2">
    <location>
        <begin position="108"/>
        <end position="421"/>
    </location>
</feature>
<sequence>MSADKDVQPPNKTLVSQNEKVNENYVRLPSPIPLNADSALYLRNTIAQSDLIYTHAKLTENWIHTYNSVNMTAFGHYLPCNNEFLFKETNSQPSLSIDYRFPKNKPEFKIVKKIGNRSYHAVHVPTGRFYFAKTNNGSRRNIALPVEKEWWVNIYHREFFEHHRSHICNFDAIYYLSEIRCRIFLRPLMDNLQDLITSCILLGRSSAMMLAIETFEAIHDLHTHGFLHRDIRPVNFLVGRGKNYKLVYMFNFSSSCSFDPRYVHFESNSTTIIKNAQTPPRMRKSRYYDWRFACRNYHLSKPFTKMFDIESWLYMTLYFFHREFIPWYCKHPNSVDVDPKDSKPGDESDVFNMKNLFFAGCYDHLYTSMGGFIQSMRGWIVFKYSNNVSSDIVDYPYGIFLLSELQQKLGIADAYESMDWVGVDENSPNKIIISKNDVERKKVLGIKVGSKELSKETVWNLSSEEDRPAKGSDKTHRKHAKPPKLSSRSPTNVRNAQKNVISPGTKSSSFSEKKHVDSAESVKVPARLASANVSMNRTKTVKNPTKSNEDLTKPATKHSLSFRKPVIIEYRNSSSPEVDIVTANDIQSTKTAKIASQSFKEGVSKSRRHLSEPEVKTSISDKNHINSVKTAKPIPRSAYKNFSKEYPKRRSAETSSPFIKRDADSARTAKKMTVSFKKDADKSQRNAKSPESNYLSTIPTCESTETAKMP</sequence>
<evidence type="ECO:0000256" key="1">
    <source>
        <dbReference type="SAM" id="MobiDB-lite"/>
    </source>
</evidence>
<dbReference type="WBParaSite" id="Pan_g11009.t1">
    <property type="protein sequence ID" value="Pan_g11009.t1"/>
    <property type="gene ID" value="Pan_g11009"/>
</dbReference>
<dbReference type="InterPro" id="IPR000719">
    <property type="entry name" value="Prot_kinase_dom"/>
</dbReference>
<reference evidence="4" key="2">
    <citation type="submission" date="2020-10" db="UniProtKB">
        <authorList>
            <consortium name="WormBaseParasite"/>
        </authorList>
    </citation>
    <scope>IDENTIFICATION</scope>
</reference>
<dbReference type="Gene3D" id="1.10.510.10">
    <property type="entry name" value="Transferase(Phosphotransferase) domain 1"/>
    <property type="match status" value="1"/>
</dbReference>
<dbReference type="SUPFAM" id="SSF56112">
    <property type="entry name" value="Protein kinase-like (PK-like)"/>
    <property type="match status" value="1"/>
</dbReference>
<evidence type="ECO:0000259" key="2">
    <source>
        <dbReference type="PROSITE" id="PS50011"/>
    </source>
</evidence>
<dbReference type="PROSITE" id="PS00109">
    <property type="entry name" value="PROTEIN_KINASE_TYR"/>
    <property type="match status" value="1"/>
</dbReference>
<dbReference type="SMART" id="SM00220">
    <property type="entry name" value="S_TKc"/>
    <property type="match status" value="1"/>
</dbReference>
<feature type="region of interest" description="Disordered" evidence="1">
    <location>
        <begin position="457"/>
        <end position="523"/>
    </location>
</feature>
<dbReference type="AlphaFoldDB" id="A0A7E4UNX1"/>
<dbReference type="GO" id="GO:0005524">
    <property type="term" value="F:ATP binding"/>
    <property type="evidence" value="ECO:0007669"/>
    <property type="project" value="InterPro"/>
</dbReference>
<organism evidence="3 4">
    <name type="scientific">Panagrellus redivivus</name>
    <name type="common">Microworm</name>
    <dbReference type="NCBI Taxonomy" id="6233"/>
    <lineage>
        <taxon>Eukaryota</taxon>
        <taxon>Metazoa</taxon>
        <taxon>Ecdysozoa</taxon>
        <taxon>Nematoda</taxon>
        <taxon>Chromadorea</taxon>
        <taxon>Rhabditida</taxon>
        <taxon>Tylenchina</taxon>
        <taxon>Panagrolaimomorpha</taxon>
        <taxon>Panagrolaimoidea</taxon>
        <taxon>Panagrolaimidae</taxon>
        <taxon>Panagrellus</taxon>
    </lineage>
</organism>
<dbReference type="InterPro" id="IPR050235">
    <property type="entry name" value="CK1_Ser-Thr_kinase"/>
</dbReference>
<keyword evidence="3" id="KW-1185">Reference proteome</keyword>
<proteinExistence type="predicted"/>
<dbReference type="InterPro" id="IPR011009">
    <property type="entry name" value="Kinase-like_dom_sf"/>
</dbReference>
<name>A0A7E4UNX1_PANRE</name>
<evidence type="ECO:0000313" key="3">
    <source>
        <dbReference type="Proteomes" id="UP000492821"/>
    </source>
</evidence>
<accession>A0A7E4UNX1</accession>
<feature type="compositionally biased region" description="Polar residues" evidence="1">
    <location>
        <begin position="686"/>
        <end position="710"/>
    </location>
</feature>
<protein>
    <submittedName>
        <fullName evidence="4">Protein kinase domain-containing protein</fullName>
    </submittedName>
</protein>
<dbReference type="GO" id="GO:0004672">
    <property type="term" value="F:protein kinase activity"/>
    <property type="evidence" value="ECO:0007669"/>
    <property type="project" value="InterPro"/>
</dbReference>
<evidence type="ECO:0000313" key="4">
    <source>
        <dbReference type="WBParaSite" id="Pan_g11009.t1"/>
    </source>
</evidence>
<feature type="region of interest" description="Disordered" evidence="1">
    <location>
        <begin position="631"/>
        <end position="710"/>
    </location>
</feature>
<feature type="compositionally biased region" description="Basic and acidic residues" evidence="1">
    <location>
        <begin position="511"/>
        <end position="520"/>
    </location>
</feature>
<feature type="compositionally biased region" description="Polar residues" evidence="1">
    <location>
        <begin position="486"/>
        <end position="510"/>
    </location>
</feature>
<feature type="compositionally biased region" description="Basic and acidic residues" evidence="1">
    <location>
        <begin position="642"/>
        <end position="652"/>
    </location>
</feature>
<feature type="compositionally biased region" description="Basic and acidic residues" evidence="1">
    <location>
        <begin position="464"/>
        <end position="474"/>
    </location>
</feature>
<dbReference type="PANTHER" id="PTHR11909">
    <property type="entry name" value="CASEIN KINASE-RELATED"/>
    <property type="match status" value="1"/>
</dbReference>
<dbReference type="InterPro" id="IPR008266">
    <property type="entry name" value="Tyr_kinase_AS"/>
</dbReference>
<dbReference type="Proteomes" id="UP000492821">
    <property type="component" value="Unassembled WGS sequence"/>
</dbReference>
<reference evidence="3" key="1">
    <citation type="journal article" date="2013" name="Genetics">
        <title>The draft genome and transcriptome of Panagrellus redivivus are shaped by the harsh demands of a free-living lifestyle.</title>
        <authorList>
            <person name="Srinivasan J."/>
            <person name="Dillman A.R."/>
            <person name="Macchietto M.G."/>
            <person name="Heikkinen L."/>
            <person name="Lakso M."/>
            <person name="Fracchia K.M."/>
            <person name="Antoshechkin I."/>
            <person name="Mortazavi A."/>
            <person name="Wong G."/>
            <person name="Sternberg P.W."/>
        </authorList>
    </citation>
    <scope>NUCLEOTIDE SEQUENCE [LARGE SCALE GENOMIC DNA]</scope>
    <source>
        <strain evidence="3">MT8872</strain>
    </source>
</reference>
<dbReference type="PROSITE" id="PS50011">
    <property type="entry name" value="PROTEIN_KINASE_DOM"/>
    <property type="match status" value="1"/>
</dbReference>